<evidence type="ECO:0000313" key="4">
    <source>
        <dbReference type="EMBL" id="KAF7340632.1"/>
    </source>
</evidence>
<dbReference type="PANTHER" id="PTHR11165">
    <property type="entry name" value="SKP1"/>
    <property type="match status" value="1"/>
</dbReference>
<evidence type="ECO:0000259" key="3">
    <source>
        <dbReference type="Pfam" id="PF01466"/>
    </source>
</evidence>
<dbReference type="InterPro" id="IPR011333">
    <property type="entry name" value="SKP1/BTB/POZ_sf"/>
</dbReference>
<dbReference type="InterPro" id="IPR016072">
    <property type="entry name" value="Skp1_comp_dimer"/>
</dbReference>
<dbReference type="Pfam" id="PF01466">
    <property type="entry name" value="Skp1"/>
    <property type="match status" value="1"/>
</dbReference>
<keyword evidence="4" id="KW-0418">Kinase</keyword>
<dbReference type="SMART" id="SM00512">
    <property type="entry name" value="Skp1"/>
    <property type="match status" value="1"/>
</dbReference>
<evidence type="ECO:0000313" key="5">
    <source>
        <dbReference type="Proteomes" id="UP000623467"/>
    </source>
</evidence>
<dbReference type="Proteomes" id="UP000623467">
    <property type="component" value="Unassembled WGS sequence"/>
</dbReference>
<protein>
    <submittedName>
        <fullName evidence="4">S-phase kinase-associated protein 1A-like protein</fullName>
    </submittedName>
</protein>
<dbReference type="OrthoDB" id="2342932at2759"/>
<keyword evidence="5" id="KW-1185">Reference proteome</keyword>
<dbReference type="EMBL" id="JACAZH010000030">
    <property type="protein sequence ID" value="KAF7340632.1"/>
    <property type="molecule type" value="Genomic_DNA"/>
</dbReference>
<keyword evidence="2" id="KW-0833">Ubl conjugation pathway</keyword>
<feature type="domain" description="SKP1 component dimerisation" evidence="3">
    <location>
        <begin position="93"/>
        <end position="138"/>
    </location>
</feature>
<dbReference type="InterPro" id="IPR001232">
    <property type="entry name" value="SKP1-like"/>
</dbReference>
<evidence type="ECO:0000256" key="2">
    <source>
        <dbReference type="ARBA" id="ARBA00022786"/>
    </source>
</evidence>
<proteinExistence type="inferred from homology"/>
<keyword evidence="4" id="KW-0808">Transferase</keyword>
<organism evidence="4 5">
    <name type="scientific">Mycena sanguinolenta</name>
    <dbReference type="NCBI Taxonomy" id="230812"/>
    <lineage>
        <taxon>Eukaryota</taxon>
        <taxon>Fungi</taxon>
        <taxon>Dikarya</taxon>
        <taxon>Basidiomycota</taxon>
        <taxon>Agaricomycotina</taxon>
        <taxon>Agaricomycetes</taxon>
        <taxon>Agaricomycetidae</taxon>
        <taxon>Agaricales</taxon>
        <taxon>Marasmiineae</taxon>
        <taxon>Mycenaceae</taxon>
        <taxon>Mycena</taxon>
    </lineage>
</organism>
<dbReference type="GO" id="GO:0006511">
    <property type="term" value="P:ubiquitin-dependent protein catabolic process"/>
    <property type="evidence" value="ECO:0007669"/>
    <property type="project" value="InterPro"/>
</dbReference>
<name>A0A8H7CLR7_9AGAR</name>
<dbReference type="SUPFAM" id="SSF81382">
    <property type="entry name" value="Skp1 dimerisation domain-like"/>
    <property type="match status" value="1"/>
</dbReference>
<dbReference type="AlphaFoldDB" id="A0A8H7CLR7"/>
<comment type="caution">
    <text evidence="4">The sequence shown here is derived from an EMBL/GenBank/DDBJ whole genome shotgun (WGS) entry which is preliminary data.</text>
</comment>
<gene>
    <name evidence="4" type="ORF">MSAN_02135100</name>
</gene>
<reference evidence="4" key="1">
    <citation type="submission" date="2020-05" db="EMBL/GenBank/DDBJ databases">
        <title>Mycena genomes resolve the evolution of fungal bioluminescence.</title>
        <authorList>
            <person name="Tsai I.J."/>
        </authorList>
    </citation>
    <scope>NUCLEOTIDE SEQUENCE</scope>
    <source>
        <strain evidence="4">160909Yilan</strain>
    </source>
</reference>
<comment type="similarity">
    <text evidence="1">Belongs to the SKP1 family.</text>
</comment>
<evidence type="ECO:0000256" key="1">
    <source>
        <dbReference type="ARBA" id="ARBA00009993"/>
    </source>
</evidence>
<dbReference type="Gene3D" id="3.30.710.10">
    <property type="entry name" value="Potassium Channel Kv1.1, Chain A"/>
    <property type="match status" value="1"/>
</dbReference>
<dbReference type="GO" id="GO:0016301">
    <property type="term" value="F:kinase activity"/>
    <property type="evidence" value="ECO:0007669"/>
    <property type="project" value="UniProtKB-KW"/>
</dbReference>
<dbReference type="InterPro" id="IPR016897">
    <property type="entry name" value="SKP1"/>
</dbReference>
<accession>A0A8H7CLR7</accession>
<dbReference type="InterPro" id="IPR036296">
    <property type="entry name" value="SKP1-like_dim_sf"/>
</dbReference>
<sequence length="141" mass="15793">MPSFITSDEITTNTAGQGIVELSDFSFGDGTVPIDLRHLQHVSSRAVEKVIEYCEHHATTGDDPEWDQNFIAVEQSLLFEILLVANFLMIPTLSALGSKAIAAMIKGKTPEEIRELFNIVNDFTPEEKDQIKKENEWAKDL</sequence>